<dbReference type="eggNOG" id="COG0699">
    <property type="taxonomic scope" value="Bacteria"/>
</dbReference>
<dbReference type="GO" id="GO:0005525">
    <property type="term" value="F:GTP binding"/>
    <property type="evidence" value="ECO:0007669"/>
    <property type="project" value="UniProtKB-KW"/>
</dbReference>
<name>A7I1N2_CAMHC</name>
<dbReference type="Gene3D" id="3.40.50.300">
    <property type="entry name" value="P-loop containing nucleotide triphosphate hydrolases"/>
    <property type="match status" value="1"/>
</dbReference>
<dbReference type="Proteomes" id="UP000002407">
    <property type="component" value="Chromosome"/>
</dbReference>
<dbReference type="PANTHER" id="PTHR10465">
    <property type="entry name" value="TRANSMEMBRANE GTPASE FZO1"/>
    <property type="match status" value="1"/>
</dbReference>
<dbReference type="EMBL" id="CP000776">
    <property type="protein sequence ID" value="ABS51241.1"/>
    <property type="molecule type" value="Genomic_DNA"/>
</dbReference>
<keyword evidence="3" id="KW-0378">Hydrolase</keyword>
<keyword evidence="5" id="KW-0472">Membrane</keyword>
<dbReference type="RefSeq" id="WP_012108714.1">
    <property type="nucleotide sequence ID" value="NC_009714.1"/>
</dbReference>
<dbReference type="PANTHER" id="PTHR10465:SF0">
    <property type="entry name" value="SARCALUMENIN"/>
    <property type="match status" value="1"/>
</dbReference>
<evidence type="ECO:0000256" key="1">
    <source>
        <dbReference type="ARBA" id="ARBA00004370"/>
    </source>
</evidence>
<evidence type="ECO:0000256" key="6">
    <source>
        <dbReference type="SAM" id="Coils"/>
    </source>
</evidence>
<sequence>MDEFLNEIWGIHRLYIDKNLLFTPDAEISAVVMSANEKNFEKFINIESFKEIFANFGLKAQIYGIQALQTGIINALIKHKISKFSLILNLQTLKEAKIINEAELSKIVSFIQTLNDGEERKDKDFSALSFTFGKNLETLNKCADELITLAPQSAENIQKSKKSANENEFVISVTGVINAGKSSMLNAFLNASVLGTSNIPETANLTLLKFSETPYAKVKFYTPDEMKILGFHENYSDIEISPDELINYTSAKNEISKFIKMVELGVEAGILKDNIKIVDTPGLDDAVVLREELTKSFMGQSDAIIHLMNAAQSSTKKDMSFIVETLANSKNSELIIVLTHADMLSKEDLLDALKYAQKSIKEELENFGFSQDLSSNVNFFCIDSISKNGINDLKNFLYESFFGANSKKANAILNSYAKNLALVCDGALKECEFKSLNLLGNKNELKVQNAEILEKIEVLKHNSEELQVLLAEIKTKFDYSDFYDFSALKSAGIIIKDRIISDMKYAKKYRENLDLNRLKIIAQSGINDAITDIFRTFSQRISKDIQNYKMILGEKFGEISNFSFDTQKFMNESFKKPNFMGFDIKFTELINKFGDLVKFSSEFDKFFTAFLKDLNLKNEFEKIAVSCTDNFLQSINENFKTEKNELDTKEKILKEALLQSGINDENIGLQRKNLKEKIEKLNAVKERILKCF</sequence>
<evidence type="ECO:0000256" key="3">
    <source>
        <dbReference type="ARBA" id="ARBA00022801"/>
    </source>
</evidence>
<dbReference type="GO" id="GO:0003924">
    <property type="term" value="F:GTPase activity"/>
    <property type="evidence" value="ECO:0007669"/>
    <property type="project" value="InterPro"/>
</dbReference>
<dbReference type="HOGENOM" id="CLU_019605_0_0_7"/>
<evidence type="ECO:0000313" key="9">
    <source>
        <dbReference type="Proteomes" id="UP000002407"/>
    </source>
</evidence>
<evidence type="ECO:0000256" key="4">
    <source>
        <dbReference type="ARBA" id="ARBA00023134"/>
    </source>
</evidence>
<dbReference type="Pfam" id="PF00350">
    <property type="entry name" value="Dynamin_N"/>
    <property type="match status" value="1"/>
</dbReference>
<dbReference type="STRING" id="360107.CHAB381_0859"/>
<proteinExistence type="predicted"/>
<protein>
    <submittedName>
        <fullName evidence="8">GTP-binding protein</fullName>
    </submittedName>
</protein>
<dbReference type="OrthoDB" id="1100581at2"/>
<gene>
    <name evidence="8" type="ordered locus">CHAB381_0859</name>
</gene>
<feature type="coiled-coil region" evidence="6">
    <location>
        <begin position="632"/>
        <end position="691"/>
    </location>
</feature>
<keyword evidence="9" id="KW-1185">Reference proteome</keyword>
<dbReference type="InterPro" id="IPR027417">
    <property type="entry name" value="P-loop_NTPase"/>
</dbReference>
<keyword evidence="2" id="KW-0547">Nucleotide-binding</keyword>
<keyword evidence="4" id="KW-0342">GTP-binding</keyword>
<reference evidence="9" key="1">
    <citation type="submission" date="2007-07" db="EMBL/GenBank/DDBJ databases">
        <title>Complete genome sequence of Campylobacter hominis ATCC BAA-381, a commensal isolated from the human gastrointestinal tract.</title>
        <authorList>
            <person name="Fouts D.E."/>
            <person name="Mongodin E.F."/>
            <person name="Puiu D."/>
            <person name="Sebastian Y."/>
            <person name="Miller W.G."/>
            <person name="Mandrell R.E."/>
            <person name="Nelson K.E."/>
        </authorList>
    </citation>
    <scope>NUCLEOTIDE SEQUENCE [LARGE SCALE GENOMIC DNA]</scope>
    <source>
        <strain evidence="9">ATCC BAA-381 / LMG 19568 / NCTC 13146 / CH001A</strain>
    </source>
</reference>
<feature type="domain" description="Dynamin N-terminal" evidence="7">
    <location>
        <begin position="171"/>
        <end position="340"/>
    </location>
</feature>
<evidence type="ECO:0000256" key="2">
    <source>
        <dbReference type="ARBA" id="ARBA00022741"/>
    </source>
</evidence>
<evidence type="ECO:0000313" key="8">
    <source>
        <dbReference type="EMBL" id="ABS51241.1"/>
    </source>
</evidence>
<keyword evidence="6" id="KW-0175">Coiled coil</keyword>
<dbReference type="SUPFAM" id="SSF52540">
    <property type="entry name" value="P-loop containing nucleoside triphosphate hydrolases"/>
    <property type="match status" value="1"/>
</dbReference>
<feature type="coiled-coil region" evidence="6">
    <location>
        <begin position="442"/>
        <end position="476"/>
    </location>
</feature>
<dbReference type="AlphaFoldDB" id="A7I1N2"/>
<dbReference type="InterPro" id="IPR027094">
    <property type="entry name" value="Mitofusin_fam"/>
</dbReference>
<dbReference type="InterPro" id="IPR045063">
    <property type="entry name" value="Dynamin_N"/>
</dbReference>
<dbReference type="KEGG" id="cha:CHAB381_0859"/>
<organism evidence="8 9">
    <name type="scientific">Campylobacter hominis (strain ATCC BAA-381 / DSM 21671 / CCUG 45161 / LMG 19568 / NCTC 13146 / CH001A)</name>
    <dbReference type="NCBI Taxonomy" id="360107"/>
    <lineage>
        <taxon>Bacteria</taxon>
        <taxon>Pseudomonadati</taxon>
        <taxon>Campylobacterota</taxon>
        <taxon>Epsilonproteobacteria</taxon>
        <taxon>Campylobacterales</taxon>
        <taxon>Campylobacteraceae</taxon>
        <taxon>Campylobacter</taxon>
    </lineage>
</organism>
<dbReference type="GO" id="GO:0016020">
    <property type="term" value="C:membrane"/>
    <property type="evidence" value="ECO:0007669"/>
    <property type="project" value="UniProtKB-SubCell"/>
</dbReference>
<evidence type="ECO:0000259" key="7">
    <source>
        <dbReference type="Pfam" id="PF00350"/>
    </source>
</evidence>
<evidence type="ECO:0000256" key="5">
    <source>
        <dbReference type="ARBA" id="ARBA00023136"/>
    </source>
</evidence>
<comment type="subcellular location">
    <subcellularLocation>
        <location evidence="1">Membrane</location>
    </subcellularLocation>
</comment>
<accession>A7I1N2</accession>